<feature type="domain" description="C2H2-type" evidence="14">
    <location>
        <begin position="529"/>
        <end position="557"/>
    </location>
</feature>
<dbReference type="GO" id="GO:0008270">
    <property type="term" value="F:zinc ion binding"/>
    <property type="evidence" value="ECO:0007669"/>
    <property type="project" value="UniProtKB-UniRule"/>
</dbReference>
<protein>
    <recommendedName>
        <fullName evidence="18">Protein krueppel</fullName>
    </recommendedName>
</protein>
<evidence type="ECO:0000313" key="16">
    <source>
        <dbReference type="EnsemblMetazoa" id="SCAU010749-PA"/>
    </source>
</evidence>
<dbReference type="FunFam" id="3.30.160.60:FF:000710">
    <property type="entry name" value="Zinc finger protein 768"/>
    <property type="match status" value="1"/>
</dbReference>
<evidence type="ECO:0000259" key="14">
    <source>
        <dbReference type="PROSITE" id="PS50157"/>
    </source>
</evidence>
<keyword evidence="7" id="KW-0805">Transcription regulation</keyword>
<dbReference type="Pfam" id="PF13912">
    <property type="entry name" value="zf-C2H2_6"/>
    <property type="match status" value="1"/>
</dbReference>
<evidence type="ECO:0000313" key="17">
    <source>
        <dbReference type="Proteomes" id="UP000095300"/>
    </source>
</evidence>
<feature type="domain" description="C2H2-type" evidence="14">
    <location>
        <begin position="754"/>
        <end position="776"/>
    </location>
</feature>
<evidence type="ECO:0008006" key="18">
    <source>
        <dbReference type="Google" id="ProtNLM"/>
    </source>
</evidence>
<dbReference type="Proteomes" id="UP000095300">
    <property type="component" value="Unassembled WGS sequence"/>
</dbReference>
<reference evidence="16" key="1">
    <citation type="submission" date="2020-05" db="UniProtKB">
        <authorList>
            <consortium name="EnsemblMetazoa"/>
        </authorList>
    </citation>
    <scope>IDENTIFICATION</scope>
    <source>
        <strain evidence="16">USDA</strain>
    </source>
</reference>
<dbReference type="InterPro" id="IPR013087">
    <property type="entry name" value="Znf_C2H2_type"/>
</dbReference>
<keyword evidence="3 12" id="KW-0479">Metal-binding</keyword>
<accession>A0A1I8PSQ1</accession>
<feature type="domain" description="C2H2-type" evidence="14">
    <location>
        <begin position="431"/>
        <end position="458"/>
    </location>
</feature>
<dbReference type="PROSITE" id="PS00028">
    <property type="entry name" value="ZINC_FINGER_C2H2_1"/>
    <property type="match status" value="14"/>
</dbReference>
<keyword evidence="8" id="KW-0238">DNA-binding</keyword>
<feature type="domain" description="C2H2-type" evidence="14">
    <location>
        <begin position="642"/>
        <end position="669"/>
    </location>
</feature>
<feature type="domain" description="C2H2-type" evidence="14">
    <location>
        <begin position="698"/>
        <end position="725"/>
    </location>
</feature>
<dbReference type="SUPFAM" id="SSF57667">
    <property type="entry name" value="beta-beta-alpha zinc fingers"/>
    <property type="match status" value="8"/>
</dbReference>
<feature type="domain" description="C2H2-type" evidence="14">
    <location>
        <begin position="235"/>
        <end position="262"/>
    </location>
</feature>
<feature type="compositionally biased region" description="Basic and acidic residues" evidence="13">
    <location>
        <begin position="777"/>
        <end position="788"/>
    </location>
</feature>
<dbReference type="OrthoDB" id="8895262at2759"/>
<dbReference type="Gene3D" id="3.30.160.60">
    <property type="entry name" value="Classic Zinc Finger"/>
    <property type="match status" value="12"/>
</dbReference>
<feature type="domain" description="C2H2-type" evidence="14">
    <location>
        <begin position="586"/>
        <end position="613"/>
    </location>
</feature>
<dbReference type="InterPro" id="IPR012934">
    <property type="entry name" value="Znf_AD"/>
</dbReference>
<dbReference type="GO" id="GO:0032502">
    <property type="term" value="P:developmental process"/>
    <property type="evidence" value="ECO:0007669"/>
    <property type="project" value="UniProtKB-ARBA"/>
</dbReference>
<evidence type="ECO:0000256" key="13">
    <source>
        <dbReference type="SAM" id="MobiDB-lite"/>
    </source>
</evidence>
<feature type="domain" description="C2H2-type" evidence="14">
    <location>
        <begin position="614"/>
        <end position="641"/>
    </location>
</feature>
<evidence type="ECO:0000259" key="15">
    <source>
        <dbReference type="PROSITE" id="PS51915"/>
    </source>
</evidence>
<feature type="binding site" evidence="12">
    <location>
        <position position="62"/>
    </location>
    <ligand>
        <name>Zn(2+)</name>
        <dbReference type="ChEBI" id="CHEBI:29105"/>
    </ligand>
</feature>
<evidence type="ECO:0000256" key="5">
    <source>
        <dbReference type="ARBA" id="ARBA00022771"/>
    </source>
</evidence>
<dbReference type="STRING" id="35570.A0A1I8PSQ1"/>
<dbReference type="PANTHER" id="PTHR47772:SF13">
    <property type="entry name" value="GASTRULA ZINC FINGER PROTEIN XLCGF49.1-LIKE-RELATED"/>
    <property type="match status" value="1"/>
</dbReference>
<keyword evidence="17" id="KW-1185">Reference proteome</keyword>
<dbReference type="EnsemblMetazoa" id="SCAU010749-RA">
    <property type="protein sequence ID" value="SCAU010749-PA"/>
    <property type="gene ID" value="SCAU010749"/>
</dbReference>
<comment type="similarity">
    <text evidence="2">Belongs to the krueppel C2H2-type zinc-finger protein family.</text>
</comment>
<dbReference type="FunFam" id="3.30.160.60:FF:000446">
    <property type="entry name" value="Zinc finger protein"/>
    <property type="match status" value="1"/>
</dbReference>
<evidence type="ECO:0000256" key="7">
    <source>
        <dbReference type="ARBA" id="ARBA00023015"/>
    </source>
</evidence>
<evidence type="ECO:0000256" key="1">
    <source>
        <dbReference type="ARBA" id="ARBA00004123"/>
    </source>
</evidence>
<evidence type="ECO:0000256" key="6">
    <source>
        <dbReference type="ARBA" id="ARBA00022833"/>
    </source>
</evidence>
<feature type="region of interest" description="Disordered" evidence="13">
    <location>
        <begin position="178"/>
        <end position="202"/>
    </location>
</feature>
<feature type="domain" description="C2H2-type" evidence="14">
    <location>
        <begin position="498"/>
        <end position="525"/>
    </location>
</feature>
<feature type="binding site" evidence="12">
    <location>
        <position position="10"/>
    </location>
    <ligand>
        <name>Zn(2+)</name>
        <dbReference type="ChEBI" id="CHEBI:29105"/>
    </ligand>
</feature>
<gene>
    <name evidence="16" type="primary">106085384</name>
</gene>
<dbReference type="Pfam" id="PF00096">
    <property type="entry name" value="zf-C2H2"/>
    <property type="match status" value="11"/>
</dbReference>
<evidence type="ECO:0000256" key="12">
    <source>
        <dbReference type="PROSITE-ProRule" id="PRU01263"/>
    </source>
</evidence>
<dbReference type="InterPro" id="IPR050636">
    <property type="entry name" value="C2H2-ZF_domain-containing"/>
</dbReference>
<organism evidence="16 17">
    <name type="scientific">Stomoxys calcitrans</name>
    <name type="common">Stable fly</name>
    <name type="synonym">Conops calcitrans</name>
    <dbReference type="NCBI Taxonomy" id="35570"/>
    <lineage>
        <taxon>Eukaryota</taxon>
        <taxon>Metazoa</taxon>
        <taxon>Ecdysozoa</taxon>
        <taxon>Arthropoda</taxon>
        <taxon>Hexapoda</taxon>
        <taxon>Insecta</taxon>
        <taxon>Pterygota</taxon>
        <taxon>Neoptera</taxon>
        <taxon>Endopterygota</taxon>
        <taxon>Diptera</taxon>
        <taxon>Brachycera</taxon>
        <taxon>Muscomorpha</taxon>
        <taxon>Muscoidea</taxon>
        <taxon>Muscidae</taxon>
        <taxon>Stomoxys</taxon>
    </lineage>
</organism>
<dbReference type="FunFam" id="3.30.160.60:FF:000624">
    <property type="entry name" value="zinc finger protein 697"/>
    <property type="match status" value="1"/>
</dbReference>
<feature type="domain" description="C2H2-type" evidence="14">
    <location>
        <begin position="726"/>
        <end position="753"/>
    </location>
</feature>
<keyword evidence="6 12" id="KW-0862">Zinc</keyword>
<feature type="region of interest" description="Disordered" evidence="13">
    <location>
        <begin position="777"/>
        <end position="797"/>
    </location>
</feature>
<sequence>MYLNNITTNCRTCLRRDGEMLQLSDYAEGDEDHTISEMLDGIVPQIQIKVESQFSQLICQACLAKLLTGYKFQQLCIDSNQKLHAWLPEVVTSKEEQQDGDLHLENILDPLTGGDCFKMKEESEEHENFECEINPEEVELNIKSDGEWEGASLDGERDYAERVASDSDSSNEMLSVLKERKLKKSSKMQASDKSPRKSRRNSASTVFPCTECGKVFDRLYRLKRHSTVHSKKRAFPCEICKYSFAAEKTYLAHMQIHEIDGTDGTNNREFQCSDCPKSFEKKAALVQHSQIHNKKKAKSKIRKLSKDKEDDLEKKETKCEGENEFIKDQIEDCPQVQPNEEKENAHQIISDDIVKHEFEITPNIFEEPLDVYDDDNGEWYDDDYEDSENEDESLGKDRTHKTRNVQNTDFVDTGIGEIEKPNTRNRRNGTFPCEVCKKIFDRPYRLKRHTSVHSLERPYVCEVCKYRFATPNLLKIHMIQHENEAGSNFSSRPRPDGFKCPDCPRRFEKQASLSAHRQIHTRNASETNYPCTVCQRNFMSIRSLTEHITNKHPEAEKHKCNQCDKTFVLHAHLVEHLNRHKGNKNFVCLICEKEFGYTNTLKEHMRTHSGESPYLCPQCGKTFRSASNLRQHMERHFGLKKYQCPECPSRFNCRSDLCKHTSTHTKAKPHVCDVCGSRFTRSYSLQKHKLLHSGERPYKCDQCSMTFVIVYHLRRHMRTHTGEKPYKCKFCDRAYAESGDLTKHLRTHVGENTYMCTECPMAFKYQTELREHLSEHYKMSQQLKKNDETQQAEEPQQQQLLQQHELLDPQTQQHELLETQEHMLQHQQPHIQEVHENDSPTLSHVAIINSNQPPVILDIPISNINNPPPPNTSLNLVDGC</sequence>
<dbReference type="Gene3D" id="3.40.1800.20">
    <property type="match status" value="1"/>
</dbReference>
<dbReference type="GO" id="GO:0005634">
    <property type="term" value="C:nucleus"/>
    <property type="evidence" value="ECO:0007669"/>
    <property type="project" value="UniProtKB-SubCell"/>
</dbReference>
<name>A0A1I8PSQ1_STOCA</name>
<feature type="binding site" evidence="12">
    <location>
        <position position="13"/>
    </location>
    <ligand>
        <name>Zn(2+)</name>
        <dbReference type="ChEBI" id="CHEBI:29105"/>
    </ligand>
</feature>
<feature type="domain" description="C2H2-type" evidence="14">
    <location>
        <begin position="670"/>
        <end position="697"/>
    </location>
</feature>
<evidence type="ECO:0000256" key="9">
    <source>
        <dbReference type="ARBA" id="ARBA00023163"/>
    </source>
</evidence>
<proteinExistence type="inferred from homology"/>
<keyword evidence="5 11" id="KW-0863">Zinc-finger</keyword>
<dbReference type="FunFam" id="3.30.160.60:FF:000202">
    <property type="entry name" value="Zinc finger protein 574"/>
    <property type="match status" value="1"/>
</dbReference>
<dbReference type="SUPFAM" id="SSF57716">
    <property type="entry name" value="Glucocorticoid receptor-like (DNA-binding domain)"/>
    <property type="match status" value="1"/>
</dbReference>
<dbReference type="InterPro" id="IPR036236">
    <property type="entry name" value="Znf_C2H2_sf"/>
</dbReference>
<dbReference type="PROSITE" id="PS51915">
    <property type="entry name" value="ZAD"/>
    <property type="match status" value="1"/>
</dbReference>
<evidence type="ECO:0000256" key="2">
    <source>
        <dbReference type="ARBA" id="ARBA00006991"/>
    </source>
</evidence>
<dbReference type="Pfam" id="PF12874">
    <property type="entry name" value="zf-met"/>
    <property type="match status" value="1"/>
</dbReference>
<dbReference type="SMART" id="SM00355">
    <property type="entry name" value="ZnF_C2H2"/>
    <property type="match status" value="15"/>
</dbReference>
<dbReference type="VEuPathDB" id="VectorBase:SCAU010749"/>
<feature type="domain" description="ZAD" evidence="15">
    <location>
        <begin position="8"/>
        <end position="86"/>
    </location>
</feature>
<evidence type="ECO:0000256" key="8">
    <source>
        <dbReference type="ARBA" id="ARBA00023125"/>
    </source>
</evidence>
<evidence type="ECO:0000256" key="3">
    <source>
        <dbReference type="ARBA" id="ARBA00022723"/>
    </source>
</evidence>
<feature type="binding site" evidence="12">
    <location>
        <position position="59"/>
    </location>
    <ligand>
        <name>Zn(2+)</name>
        <dbReference type="ChEBI" id="CHEBI:29105"/>
    </ligand>
</feature>
<keyword evidence="10" id="KW-0539">Nucleus</keyword>
<evidence type="ECO:0000256" key="10">
    <source>
        <dbReference type="ARBA" id="ARBA00023242"/>
    </source>
</evidence>
<dbReference type="PROSITE" id="PS50157">
    <property type="entry name" value="ZINC_FINGER_C2H2_2"/>
    <property type="match status" value="15"/>
</dbReference>
<feature type="region of interest" description="Disordered" evidence="13">
    <location>
        <begin position="296"/>
        <end position="315"/>
    </location>
</feature>
<feature type="region of interest" description="Disordered" evidence="13">
    <location>
        <begin position="367"/>
        <end position="402"/>
    </location>
</feature>
<comment type="subcellular location">
    <subcellularLocation>
        <location evidence="1">Nucleus</location>
    </subcellularLocation>
</comment>
<feature type="compositionally biased region" description="Basic and acidic residues" evidence="13">
    <location>
        <begin position="304"/>
        <end position="315"/>
    </location>
</feature>
<dbReference type="FunFam" id="3.30.160.60:FF:000303">
    <property type="entry name" value="Zinc finger protein 41"/>
    <property type="match status" value="1"/>
</dbReference>
<keyword evidence="4" id="KW-0677">Repeat</keyword>
<feature type="compositionally biased region" description="Acidic residues" evidence="13">
    <location>
        <begin position="367"/>
        <end position="392"/>
    </location>
</feature>
<dbReference type="GO" id="GO:1990837">
    <property type="term" value="F:sequence-specific double-stranded DNA binding"/>
    <property type="evidence" value="ECO:0007669"/>
    <property type="project" value="UniProtKB-ARBA"/>
</dbReference>
<dbReference type="AlphaFoldDB" id="A0A1I8PSQ1"/>
<dbReference type="SMART" id="SM00868">
    <property type="entry name" value="zf-AD"/>
    <property type="match status" value="2"/>
</dbReference>
<feature type="domain" description="C2H2-type" evidence="14">
    <location>
        <begin position="558"/>
        <end position="585"/>
    </location>
</feature>
<feature type="domain" description="C2H2-type" evidence="14">
    <location>
        <begin position="207"/>
        <end position="234"/>
    </location>
</feature>
<dbReference type="Pfam" id="PF07776">
    <property type="entry name" value="zf-AD"/>
    <property type="match status" value="1"/>
</dbReference>
<feature type="domain" description="C2H2-type" evidence="14">
    <location>
        <begin position="459"/>
        <end position="486"/>
    </location>
</feature>
<dbReference type="PANTHER" id="PTHR47772">
    <property type="entry name" value="ZINC FINGER PROTEIN 200"/>
    <property type="match status" value="1"/>
</dbReference>
<evidence type="ECO:0000256" key="4">
    <source>
        <dbReference type="ARBA" id="ARBA00022737"/>
    </source>
</evidence>
<keyword evidence="9" id="KW-0804">Transcription</keyword>
<feature type="domain" description="C2H2-type" evidence="14">
    <location>
        <begin position="270"/>
        <end position="297"/>
    </location>
</feature>
<evidence type="ECO:0000256" key="11">
    <source>
        <dbReference type="PROSITE-ProRule" id="PRU00042"/>
    </source>
</evidence>
<dbReference type="FunFam" id="3.30.160.60:FF:001480">
    <property type="entry name" value="Si:cabz01071911.3"/>
    <property type="match status" value="1"/>
</dbReference>